<dbReference type="EMBL" id="FOJA01000001">
    <property type="protein sequence ID" value="SEW01926.1"/>
    <property type="molecule type" value="Genomic_DNA"/>
</dbReference>
<proteinExistence type="predicted"/>
<keyword evidence="2" id="KW-1185">Reference proteome</keyword>
<dbReference type="OrthoDB" id="253379at2157"/>
<gene>
    <name evidence="1" type="ORF">SAMN04487945_0953</name>
</gene>
<dbReference type="Proteomes" id="UP000198518">
    <property type="component" value="Unassembled WGS sequence"/>
</dbReference>
<sequence length="146" mass="15516">MSPRRVLLVALLVAVAGCTGDGPSGGVGDDTTTTTAAATTAPTTGETIEPHTAHGTSHTSRHLTVQAWHDAENVTVTLAPEGDTEQFAVRAGEERSFTRSIHERGHGVHVVVERDGEVVYEASVLAYQYHRVTVRENETSVTKAVT</sequence>
<accession>A0A1I0NKU5</accession>
<dbReference type="RefSeq" id="WP_089668220.1">
    <property type="nucleotide sequence ID" value="NZ_FOJA01000001.1"/>
</dbReference>
<evidence type="ECO:0000313" key="1">
    <source>
        <dbReference type="EMBL" id="SEW01926.1"/>
    </source>
</evidence>
<dbReference type="AlphaFoldDB" id="A0A1I0NKU5"/>
<reference evidence="1 2" key="1">
    <citation type="submission" date="2016-10" db="EMBL/GenBank/DDBJ databases">
        <authorList>
            <person name="de Groot N.N."/>
        </authorList>
    </citation>
    <scope>NUCLEOTIDE SEQUENCE [LARGE SCALE GENOMIC DNA]</scope>
    <source>
        <strain evidence="1 2">CGMCC 1.5337</strain>
    </source>
</reference>
<organism evidence="1 2">
    <name type="scientific">Halobacterium jilantaiense</name>
    <dbReference type="NCBI Taxonomy" id="355548"/>
    <lineage>
        <taxon>Archaea</taxon>
        <taxon>Methanobacteriati</taxon>
        <taxon>Methanobacteriota</taxon>
        <taxon>Stenosarchaea group</taxon>
        <taxon>Halobacteria</taxon>
        <taxon>Halobacteriales</taxon>
        <taxon>Halobacteriaceae</taxon>
        <taxon>Halobacterium</taxon>
    </lineage>
</organism>
<dbReference type="PROSITE" id="PS51257">
    <property type="entry name" value="PROKAR_LIPOPROTEIN"/>
    <property type="match status" value="1"/>
</dbReference>
<evidence type="ECO:0000313" key="2">
    <source>
        <dbReference type="Proteomes" id="UP000198518"/>
    </source>
</evidence>
<dbReference type="STRING" id="355548.SAMN04487945_0953"/>
<name>A0A1I0NKU5_9EURY</name>
<protein>
    <submittedName>
        <fullName evidence="1">Uncharacterized protein</fullName>
    </submittedName>
</protein>